<dbReference type="Proteomes" id="UP001302126">
    <property type="component" value="Unassembled WGS sequence"/>
</dbReference>
<comment type="caution">
    <text evidence="2">The sequence shown here is derived from an EMBL/GenBank/DDBJ whole genome shotgun (WGS) entry which is preliminary data.</text>
</comment>
<accession>A0AAN7AD04</accession>
<dbReference type="SUPFAM" id="SSF48452">
    <property type="entry name" value="TPR-like"/>
    <property type="match status" value="1"/>
</dbReference>
<protein>
    <submittedName>
        <fullName evidence="2">Uncharacterized protein</fullName>
    </submittedName>
</protein>
<keyword evidence="3" id="KW-1185">Reference proteome</keyword>
<dbReference type="EMBL" id="MU864837">
    <property type="protein sequence ID" value="KAK4182004.1"/>
    <property type="molecule type" value="Genomic_DNA"/>
</dbReference>
<evidence type="ECO:0000313" key="3">
    <source>
        <dbReference type="Proteomes" id="UP001302126"/>
    </source>
</evidence>
<reference evidence="2" key="1">
    <citation type="journal article" date="2023" name="Mol. Phylogenet. Evol.">
        <title>Genome-scale phylogeny and comparative genomics of the fungal order Sordariales.</title>
        <authorList>
            <person name="Hensen N."/>
            <person name="Bonometti L."/>
            <person name="Westerberg I."/>
            <person name="Brannstrom I.O."/>
            <person name="Guillou S."/>
            <person name="Cros-Aarteil S."/>
            <person name="Calhoun S."/>
            <person name="Haridas S."/>
            <person name="Kuo A."/>
            <person name="Mondo S."/>
            <person name="Pangilinan J."/>
            <person name="Riley R."/>
            <person name="LaButti K."/>
            <person name="Andreopoulos B."/>
            <person name="Lipzen A."/>
            <person name="Chen C."/>
            <person name="Yan M."/>
            <person name="Daum C."/>
            <person name="Ng V."/>
            <person name="Clum A."/>
            <person name="Steindorff A."/>
            <person name="Ohm R.A."/>
            <person name="Martin F."/>
            <person name="Silar P."/>
            <person name="Natvig D.O."/>
            <person name="Lalanne C."/>
            <person name="Gautier V."/>
            <person name="Ament-Velasquez S.L."/>
            <person name="Kruys A."/>
            <person name="Hutchinson M.I."/>
            <person name="Powell A.J."/>
            <person name="Barry K."/>
            <person name="Miller A.N."/>
            <person name="Grigoriev I.V."/>
            <person name="Debuchy R."/>
            <person name="Gladieux P."/>
            <person name="Hiltunen Thoren M."/>
            <person name="Johannesson H."/>
        </authorList>
    </citation>
    <scope>NUCLEOTIDE SEQUENCE</scope>
    <source>
        <strain evidence="2">PSN309</strain>
    </source>
</reference>
<dbReference type="InterPro" id="IPR011990">
    <property type="entry name" value="TPR-like_helical_dom_sf"/>
</dbReference>
<dbReference type="AlphaFoldDB" id="A0AAN7AD04"/>
<reference evidence="2" key="2">
    <citation type="submission" date="2023-05" db="EMBL/GenBank/DDBJ databases">
        <authorList>
            <consortium name="Lawrence Berkeley National Laboratory"/>
            <person name="Steindorff A."/>
            <person name="Hensen N."/>
            <person name="Bonometti L."/>
            <person name="Westerberg I."/>
            <person name="Brannstrom I.O."/>
            <person name="Guillou S."/>
            <person name="Cros-Aarteil S."/>
            <person name="Calhoun S."/>
            <person name="Haridas S."/>
            <person name="Kuo A."/>
            <person name="Mondo S."/>
            <person name="Pangilinan J."/>
            <person name="Riley R."/>
            <person name="Labutti K."/>
            <person name="Andreopoulos B."/>
            <person name="Lipzen A."/>
            <person name="Chen C."/>
            <person name="Yanf M."/>
            <person name="Daum C."/>
            <person name="Ng V."/>
            <person name="Clum A."/>
            <person name="Ohm R."/>
            <person name="Martin F."/>
            <person name="Silar P."/>
            <person name="Natvig D."/>
            <person name="Lalanne C."/>
            <person name="Gautier V."/>
            <person name="Ament-Velasquez S.L."/>
            <person name="Kruys A."/>
            <person name="Hutchinson M.I."/>
            <person name="Powell A.J."/>
            <person name="Barry K."/>
            <person name="Miller A.N."/>
            <person name="Grigoriev I.V."/>
            <person name="Debuchy R."/>
            <person name="Gladieux P."/>
            <person name="Thoren M.H."/>
            <person name="Johannesson H."/>
        </authorList>
    </citation>
    <scope>NUCLEOTIDE SEQUENCE</scope>
    <source>
        <strain evidence="2">PSN309</strain>
    </source>
</reference>
<organism evidence="2 3">
    <name type="scientific">Podospora australis</name>
    <dbReference type="NCBI Taxonomy" id="1536484"/>
    <lineage>
        <taxon>Eukaryota</taxon>
        <taxon>Fungi</taxon>
        <taxon>Dikarya</taxon>
        <taxon>Ascomycota</taxon>
        <taxon>Pezizomycotina</taxon>
        <taxon>Sordariomycetes</taxon>
        <taxon>Sordariomycetidae</taxon>
        <taxon>Sordariales</taxon>
        <taxon>Podosporaceae</taxon>
        <taxon>Podospora</taxon>
    </lineage>
</organism>
<name>A0AAN7AD04_9PEZI</name>
<feature type="non-terminal residue" evidence="2">
    <location>
        <position position="179"/>
    </location>
</feature>
<feature type="region of interest" description="Disordered" evidence="1">
    <location>
        <begin position="1"/>
        <end position="112"/>
    </location>
</feature>
<sequence length="179" mass="20136">MQVNQAMNADDRSRDQSHPKKSKARLSSTVAATPVTESDRRPPAKGKLWTSEDDTTGVVRRSFDQSNVGTKQRLRVSCTSTPKQQKHRQPTSLRTASSQPEIDEPGELIKQPETRPISQDELVAEVKGIYASLVMVESKCIEVDNAQDSNPVNKLNNDQWQALIALHRTLLHEHHDFFL</sequence>
<evidence type="ECO:0000313" key="2">
    <source>
        <dbReference type="EMBL" id="KAK4182004.1"/>
    </source>
</evidence>
<gene>
    <name evidence="2" type="ORF">QBC35DRAFT_468405</name>
</gene>
<feature type="compositionally biased region" description="Polar residues" evidence="1">
    <location>
        <begin position="90"/>
        <end position="100"/>
    </location>
</feature>
<feature type="compositionally biased region" description="Basic and acidic residues" evidence="1">
    <location>
        <begin position="9"/>
        <end position="18"/>
    </location>
</feature>
<evidence type="ECO:0000256" key="1">
    <source>
        <dbReference type="SAM" id="MobiDB-lite"/>
    </source>
</evidence>
<proteinExistence type="predicted"/>